<dbReference type="SMR" id="A2FH92"/>
<dbReference type="PROSITE" id="PS50294">
    <property type="entry name" value="WD_REPEATS_REGION"/>
    <property type="match status" value="1"/>
</dbReference>
<evidence type="ECO:0000256" key="1">
    <source>
        <dbReference type="ARBA" id="ARBA00004123"/>
    </source>
</evidence>
<dbReference type="PROSITE" id="PS00678">
    <property type="entry name" value="WD_REPEATS_1"/>
    <property type="match status" value="1"/>
</dbReference>
<keyword evidence="4" id="KW-0539">Nucleus</keyword>
<dbReference type="PROSITE" id="PS50082">
    <property type="entry name" value="WD_REPEATS_2"/>
    <property type="match status" value="1"/>
</dbReference>
<feature type="repeat" description="WD" evidence="5">
    <location>
        <begin position="325"/>
        <end position="366"/>
    </location>
</feature>
<dbReference type="SMART" id="SM00320">
    <property type="entry name" value="WD40"/>
    <property type="match status" value="4"/>
</dbReference>
<evidence type="ECO:0000313" key="7">
    <source>
        <dbReference type="Proteomes" id="UP000001542"/>
    </source>
</evidence>
<keyword evidence="2 5" id="KW-0853">WD repeat</keyword>
<evidence type="ECO:0000256" key="5">
    <source>
        <dbReference type="PROSITE-ProRule" id="PRU00221"/>
    </source>
</evidence>
<dbReference type="VEuPathDB" id="TrichDB:TVAGG3_0181420"/>
<evidence type="ECO:0000256" key="3">
    <source>
        <dbReference type="ARBA" id="ARBA00022737"/>
    </source>
</evidence>
<dbReference type="InParanoid" id="A2FH92"/>
<dbReference type="GO" id="GO:0000124">
    <property type="term" value="C:SAGA complex"/>
    <property type="evidence" value="ECO:0000318"/>
    <property type="project" value="GO_Central"/>
</dbReference>
<dbReference type="SUPFAM" id="SSF160897">
    <property type="entry name" value="Taf5 N-terminal domain-like"/>
    <property type="match status" value="1"/>
</dbReference>
<dbReference type="InterPro" id="IPR019775">
    <property type="entry name" value="WD40_repeat_CS"/>
</dbReference>
<dbReference type="PANTHER" id="PTHR19879:SF1">
    <property type="entry name" value="CANNONBALL-RELATED"/>
    <property type="match status" value="1"/>
</dbReference>
<proteinExistence type="predicted"/>
<dbReference type="eggNOG" id="KOG0263">
    <property type="taxonomic scope" value="Eukaryota"/>
</dbReference>
<dbReference type="AlphaFoldDB" id="A2FH92"/>
<dbReference type="RefSeq" id="XP_001308660.1">
    <property type="nucleotide sequence ID" value="XM_001308659.1"/>
</dbReference>
<comment type="subcellular location">
    <subcellularLocation>
        <location evidence="1">Nucleus</location>
    </subcellularLocation>
</comment>
<protein>
    <submittedName>
        <fullName evidence="6">Uncharacterized protein</fullName>
    </submittedName>
</protein>
<organism evidence="6 7">
    <name type="scientific">Trichomonas vaginalis (strain ATCC PRA-98 / G3)</name>
    <dbReference type="NCBI Taxonomy" id="412133"/>
    <lineage>
        <taxon>Eukaryota</taxon>
        <taxon>Metamonada</taxon>
        <taxon>Parabasalia</taxon>
        <taxon>Trichomonadida</taxon>
        <taxon>Trichomonadidae</taxon>
        <taxon>Trichomonas</taxon>
    </lineage>
</organism>
<dbReference type="Gene3D" id="1.25.40.500">
    <property type="entry name" value="TFIID subunit TAF5, NTD2 domain"/>
    <property type="match status" value="1"/>
</dbReference>
<evidence type="ECO:0000313" key="6">
    <source>
        <dbReference type="EMBL" id="EAX95730.1"/>
    </source>
</evidence>
<sequence length="471" mass="52442">MNDNLAIDAVNSFSSTFNYSTTVPHGETIEEMLQSTQYLESSPITFTYSFGGRRELIPGEVYQTYLDFMNKNKGLTALRSVLYPLFCQLVIYFRRYEETDKCKEFVEKYLSTIPQEYLQEVTQFVENEEFYERYASIFNMQHFILYCDEKTANVLVDFINEQYNSQLRALLTDSITIRIKRDVQKFSEIRFISPDKHSELSIISGTIPGCNLAVIPKSAPYIYAVLDGNNVVCLETEKHISKILYRHAAPITTICASSTGSLCVTADVSGVCRVWSKNGSRLLSDVMCPIWSSCFAPIGGVFALGYQDGTVRLFRSDNCSVFRAFVGHTKSIIAICFHPNCSYVASASLDSTIRLWDVRTAETKRLFIASQPPSAVAISPDGKNLAYFDGSLHLCDIGTGENKALVVLPLKFIAGIHFLASGTNAVVVAKGGAVFAVNFETQNATELTAVEKTVVFSGIPQENELRILTAE</sequence>
<dbReference type="InterPro" id="IPR015943">
    <property type="entry name" value="WD40/YVTN_repeat-like_dom_sf"/>
</dbReference>
<dbReference type="GO" id="GO:0006367">
    <property type="term" value="P:transcription initiation at RNA polymerase II promoter"/>
    <property type="evidence" value="ECO:0000318"/>
    <property type="project" value="GO_Central"/>
</dbReference>
<reference evidence="6" key="1">
    <citation type="submission" date="2006-10" db="EMBL/GenBank/DDBJ databases">
        <authorList>
            <person name="Amadeo P."/>
            <person name="Zhao Q."/>
            <person name="Wortman J."/>
            <person name="Fraser-Liggett C."/>
            <person name="Carlton J."/>
        </authorList>
    </citation>
    <scope>NUCLEOTIDE SEQUENCE</scope>
    <source>
        <strain evidence="6">G3</strain>
    </source>
</reference>
<dbReference type="InterPro" id="IPR001680">
    <property type="entry name" value="WD40_rpt"/>
</dbReference>
<accession>A2FH92</accession>
<dbReference type="Pfam" id="PF00400">
    <property type="entry name" value="WD40"/>
    <property type="match status" value="2"/>
</dbReference>
<keyword evidence="3" id="KW-0677">Repeat</keyword>
<dbReference type="InterPro" id="IPR037264">
    <property type="entry name" value="TFIID_NTD2_sf"/>
</dbReference>
<dbReference type="VEuPathDB" id="TrichDB:TVAG_123210"/>
<dbReference type="PANTHER" id="PTHR19879">
    <property type="entry name" value="TRANSCRIPTION INITIATION FACTOR TFIID"/>
    <property type="match status" value="1"/>
</dbReference>
<reference evidence="6" key="2">
    <citation type="journal article" date="2007" name="Science">
        <title>Draft genome sequence of the sexually transmitted pathogen Trichomonas vaginalis.</title>
        <authorList>
            <person name="Carlton J.M."/>
            <person name="Hirt R.P."/>
            <person name="Silva J.C."/>
            <person name="Delcher A.L."/>
            <person name="Schatz M."/>
            <person name="Zhao Q."/>
            <person name="Wortman J.R."/>
            <person name="Bidwell S.L."/>
            <person name="Alsmark U.C.M."/>
            <person name="Besteiro S."/>
            <person name="Sicheritz-Ponten T."/>
            <person name="Noel C.J."/>
            <person name="Dacks J.B."/>
            <person name="Foster P.G."/>
            <person name="Simillion C."/>
            <person name="Van de Peer Y."/>
            <person name="Miranda-Saavedra D."/>
            <person name="Barton G.J."/>
            <person name="Westrop G.D."/>
            <person name="Mueller S."/>
            <person name="Dessi D."/>
            <person name="Fiori P.L."/>
            <person name="Ren Q."/>
            <person name="Paulsen I."/>
            <person name="Zhang H."/>
            <person name="Bastida-Corcuera F.D."/>
            <person name="Simoes-Barbosa A."/>
            <person name="Brown M.T."/>
            <person name="Hayes R.D."/>
            <person name="Mukherjee M."/>
            <person name="Okumura C.Y."/>
            <person name="Schneider R."/>
            <person name="Smith A.J."/>
            <person name="Vanacova S."/>
            <person name="Villalvazo M."/>
            <person name="Haas B.J."/>
            <person name="Pertea M."/>
            <person name="Feldblyum T.V."/>
            <person name="Utterback T.R."/>
            <person name="Shu C.L."/>
            <person name="Osoegawa K."/>
            <person name="de Jong P.J."/>
            <person name="Hrdy I."/>
            <person name="Horvathova L."/>
            <person name="Zubacova Z."/>
            <person name="Dolezal P."/>
            <person name="Malik S.B."/>
            <person name="Logsdon J.M. Jr."/>
            <person name="Henze K."/>
            <person name="Gupta A."/>
            <person name="Wang C.C."/>
            <person name="Dunne R.L."/>
            <person name="Upcroft J.A."/>
            <person name="Upcroft P."/>
            <person name="White O."/>
            <person name="Salzberg S.L."/>
            <person name="Tang P."/>
            <person name="Chiu C.-H."/>
            <person name="Lee Y.-S."/>
            <person name="Embley T.M."/>
            <person name="Coombs G.H."/>
            <person name="Mottram J.C."/>
            <person name="Tachezy J."/>
            <person name="Fraser-Liggett C.M."/>
            <person name="Johnson P.J."/>
        </authorList>
    </citation>
    <scope>NUCLEOTIDE SEQUENCE [LARGE SCALE GENOMIC DNA]</scope>
    <source>
        <strain evidence="6">G3</strain>
    </source>
</reference>
<name>A2FH92_TRIV3</name>
<keyword evidence="7" id="KW-1185">Reference proteome</keyword>
<dbReference type="InterPro" id="IPR036322">
    <property type="entry name" value="WD40_repeat_dom_sf"/>
</dbReference>
<dbReference type="Proteomes" id="UP000001542">
    <property type="component" value="Unassembled WGS sequence"/>
</dbReference>
<dbReference type="Gene3D" id="2.130.10.10">
    <property type="entry name" value="YVTN repeat-like/Quinoprotein amine dehydrogenase"/>
    <property type="match status" value="1"/>
</dbReference>
<dbReference type="STRING" id="5722.A2FH92"/>
<dbReference type="KEGG" id="tva:4753492"/>
<dbReference type="EMBL" id="DS113791">
    <property type="protein sequence ID" value="EAX95730.1"/>
    <property type="molecule type" value="Genomic_DNA"/>
</dbReference>
<dbReference type="SUPFAM" id="SSF50978">
    <property type="entry name" value="WD40 repeat-like"/>
    <property type="match status" value="1"/>
</dbReference>
<gene>
    <name evidence="6" type="ORF">TVAG_123210</name>
</gene>
<evidence type="ECO:0000256" key="4">
    <source>
        <dbReference type="ARBA" id="ARBA00023242"/>
    </source>
</evidence>
<dbReference type="GO" id="GO:0005669">
    <property type="term" value="C:transcription factor TFIID complex"/>
    <property type="evidence" value="ECO:0000318"/>
    <property type="project" value="GO_Central"/>
</dbReference>
<evidence type="ECO:0000256" key="2">
    <source>
        <dbReference type="ARBA" id="ARBA00022574"/>
    </source>
</evidence>
<dbReference type="OrthoDB" id="674604at2759"/>